<gene>
    <name evidence="1" type="ORF">RUM43_007057</name>
</gene>
<sequence length="108" mass="12431">MQQGERRIIYEGEDYSTFETPTVRNSDFHPESGVTFDSKTYGQDSVSACSLLTKLEGWKSEMQQKKTPLLIITIRGGEEEDELESDVQRVVVYLSENIQCSWYVHTTE</sequence>
<dbReference type="AlphaFoldDB" id="A0AAN8Q5M2"/>
<protein>
    <submittedName>
        <fullName evidence="1">Uncharacterized protein</fullName>
    </submittedName>
</protein>
<accession>A0AAN8Q5M2</accession>
<organism evidence="1 2">
    <name type="scientific">Polyplax serrata</name>
    <name type="common">Common mouse louse</name>
    <dbReference type="NCBI Taxonomy" id="468196"/>
    <lineage>
        <taxon>Eukaryota</taxon>
        <taxon>Metazoa</taxon>
        <taxon>Ecdysozoa</taxon>
        <taxon>Arthropoda</taxon>
        <taxon>Hexapoda</taxon>
        <taxon>Insecta</taxon>
        <taxon>Pterygota</taxon>
        <taxon>Neoptera</taxon>
        <taxon>Paraneoptera</taxon>
        <taxon>Psocodea</taxon>
        <taxon>Troctomorpha</taxon>
        <taxon>Phthiraptera</taxon>
        <taxon>Anoplura</taxon>
        <taxon>Polyplacidae</taxon>
        <taxon>Polyplax</taxon>
    </lineage>
</organism>
<proteinExistence type="predicted"/>
<dbReference type="EMBL" id="JAWJWE010000003">
    <property type="protein sequence ID" value="KAK6638788.1"/>
    <property type="molecule type" value="Genomic_DNA"/>
</dbReference>
<reference evidence="1 2" key="1">
    <citation type="submission" date="2023-10" db="EMBL/GenBank/DDBJ databases">
        <title>Genomes of two closely related lineages of the louse Polyplax serrata with different host specificities.</title>
        <authorList>
            <person name="Martinu J."/>
            <person name="Tarabai H."/>
            <person name="Stefka J."/>
            <person name="Hypsa V."/>
        </authorList>
    </citation>
    <scope>NUCLEOTIDE SEQUENCE [LARGE SCALE GENOMIC DNA]</scope>
    <source>
        <strain evidence="1">HR10_N</strain>
    </source>
</reference>
<dbReference type="Proteomes" id="UP001372834">
    <property type="component" value="Unassembled WGS sequence"/>
</dbReference>
<name>A0AAN8Q5M2_POLSC</name>
<evidence type="ECO:0000313" key="1">
    <source>
        <dbReference type="EMBL" id="KAK6638788.1"/>
    </source>
</evidence>
<evidence type="ECO:0000313" key="2">
    <source>
        <dbReference type="Proteomes" id="UP001372834"/>
    </source>
</evidence>
<comment type="caution">
    <text evidence="1">The sequence shown here is derived from an EMBL/GenBank/DDBJ whole genome shotgun (WGS) entry which is preliminary data.</text>
</comment>